<reference evidence="10" key="1">
    <citation type="submission" date="2016-10" db="EMBL/GenBank/DDBJ databases">
        <authorList>
            <person name="Varghese N."/>
            <person name="Submissions S."/>
        </authorList>
    </citation>
    <scope>NUCLEOTIDE SEQUENCE [LARGE SCALE GENOMIC DNA]</scope>
    <source>
        <strain evidence="10">DSM 10002</strain>
    </source>
</reference>
<dbReference type="PRINTS" id="PR00344">
    <property type="entry name" value="BCTRLSENSOR"/>
</dbReference>
<dbReference type="InterPro" id="IPR036890">
    <property type="entry name" value="HATPase_C_sf"/>
</dbReference>
<keyword evidence="5 9" id="KW-0418">Kinase</keyword>
<dbReference type="STRING" id="131112.SAMN04489737_1611"/>
<gene>
    <name evidence="9" type="ORF">SAMN04489737_1611</name>
</gene>
<dbReference type="SUPFAM" id="SSF55874">
    <property type="entry name" value="ATPase domain of HSP90 chaperone/DNA topoisomerase II/histidine kinase"/>
    <property type="match status" value="1"/>
</dbReference>
<dbReference type="PANTHER" id="PTHR43547">
    <property type="entry name" value="TWO-COMPONENT HISTIDINE KINASE"/>
    <property type="match status" value="1"/>
</dbReference>
<evidence type="ECO:0000256" key="2">
    <source>
        <dbReference type="ARBA" id="ARBA00004236"/>
    </source>
</evidence>
<feature type="domain" description="Histidine kinase" evidence="8">
    <location>
        <begin position="51"/>
        <end position="266"/>
    </location>
</feature>
<dbReference type="Gene3D" id="3.30.565.10">
    <property type="entry name" value="Histidine kinase-like ATPase, C-terminal domain"/>
    <property type="match status" value="1"/>
</dbReference>
<evidence type="ECO:0000256" key="4">
    <source>
        <dbReference type="ARBA" id="ARBA00022553"/>
    </source>
</evidence>
<dbReference type="AlphaFoldDB" id="A0A1H2LLG3"/>
<dbReference type="SMART" id="SM00388">
    <property type="entry name" value="HisKA"/>
    <property type="match status" value="1"/>
</dbReference>
<name>A0A1H2LLG3_9ACTO</name>
<keyword evidence="10" id="KW-1185">Reference proteome</keyword>
<sequence>MLTNIVLVALAALSCISVIMWVWNRRLLCKAKRRNDVLQQRVLSNLVSPAYLSHEIRTPLTVIKGASEILTTGDLGPISSVQRRFLNTIAENSATACALAEDFLVLFRMEKSLATLNLINVNLRQLIREAVHEFRIMHPCDIRLDNHGAPTFVDADPRMLKQVVWNLLTNSIRHGGEGTQVHIRVSADDGIALVVVEDNGKGIMARTVLPQISSTDTQTHSDLPQAGSGIGMKVVEHIIAAHRGRLIVDTVLGCGTQVLIQLPIHGTHTAFSARTEETV</sequence>
<dbReference type="InterPro" id="IPR003661">
    <property type="entry name" value="HisK_dim/P_dom"/>
</dbReference>
<dbReference type="GO" id="GO:0005886">
    <property type="term" value="C:plasma membrane"/>
    <property type="evidence" value="ECO:0007669"/>
    <property type="project" value="UniProtKB-SubCell"/>
</dbReference>
<dbReference type="Gene3D" id="1.10.287.130">
    <property type="match status" value="1"/>
</dbReference>
<keyword evidence="7" id="KW-0812">Transmembrane</keyword>
<keyword evidence="6" id="KW-0902">Two-component regulatory system</keyword>
<dbReference type="InterPro" id="IPR005467">
    <property type="entry name" value="His_kinase_dom"/>
</dbReference>
<dbReference type="Pfam" id="PF02518">
    <property type="entry name" value="HATPase_c"/>
    <property type="match status" value="1"/>
</dbReference>
<keyword evidence="7" id="KW-0472">Membrane</keyword>
<dbReference type="InterPro" id="IPR036097">
    <property type="entry name" value="HisK_dim/P_sf"/>
</dbReference>
<evidence type="ECO:0000256" key="7">
    <source>
        <dbReference type="SAM" id="Phobius"/>
    </source>
</evidence>
<keyword evidence="7" id="KW-1133">Transmembrane helix</keyword>
<dbReference type="InterPro" id="IPR003594">
    <property type="entry name" value="HATPase_dom"/>
</dbReference>
<accession>A0A1H2LLG3</accession>
<evidence type="ECO:0000256" key="1">
    <source>
        <dbReference type="ARBA" id="ARBA00000085"/>
    </source>
</evidence>
<comment type="catalytic activity">
    <reaction evidence="1">
        <text>ATP + protein L-histidine = ADP + protein N-phospho-L-histidine.</text>
        <dbReference type="EC" id="2.7.13.3"/>
    </reaction>
</comment>
<protein>
    <recommendedName>
        <fullName evidence="3">histidine kinase</fullName>
        <ecNumber evidence="3">2.7.13.3</ecNumber>
    </recommendedName>
</protein>
<dbReference type="Pfam" id="PF00512">
    <property type="entry name" value="HisKA"/>
    <property type="match status" value="1"/>
</dbReference>
<organism evidence="9 10">
    <name type="scientific">Arcanobacterium phocae</name>
    <dbReference type="NCBI Taxonomy" id="131112"/>
    <lineage>
        <taxon>Bacteria</taxon>
        <taxon>Bacillati</taxon>
        <taxon>Actinomycetota</taxon>
        <taxon>Actinomycetes</taxon>
        <taxon>Actinomycetales</taxon>
        <taxon>Actinomycetaceae</taxon>
        <taxon>Arcanobacterium</taxon>
    </lineage>
</organism>
<keyword evidence="5 9" id="KW-0808">Transferase</keyword>
<dbReference type="Proteomes" id="UP000214355">
    <property type="component" value="Chromosome I"/>
</dbReference>
<evidence type="ECO:0000256" key="5">
    <source>
        <dbReference type="ARBA" id="ARBA00022777"/>
    </source>
</evidence>
<feature type="transmembrane region" description="Helical" evidence="7">
    <location>
        <begin position="6"/>
        <end position="24"/>
    </location>
</feature>
<dbReference type="CDD" id="cd00082">
    <property type="entry name" value="HisKA"/>
    <property type="match status" value="1"/>
</dbReference>
<dbReference type="EMBL" id="LT629804">
    <property type="protein sequence ID" value="SDU81843.1"/>
    <property type="molecule type" value="Genomic_DNA"/>
</dbReference>
<keyword evidence="4" id="KW-0597">Phosphoprotein</keyword>
<evidence type="ECO:0000259" key="8">
    <source>
        <dbReference type="PROSITE" id="PS50109"/>
    </source>
</evidence>
<evidence type="ECO:0000313" key="10">
    <source>
        <dbReference type="Proteomes" id="UP000214355"/>
    </source>
</evidence>
<dbReference type="InterPro" id="IPR004358">
    <property type="entry name" value="Sig_transdc_His_kin-like_C"/>
</dbReference>
<dbReference type="SUPFAM" id="SSF47384">
    <property type="entry name" value="Homodimeric domain of signal transducing histidine kinase"/>
    <property type="match status" value="1"/>
</dbReference>
<dbReference type="SMART" id="SM00387">
    <property type="entry name" value="HATPase_c"/>
    <property type="match status" value="1"/>
</dbReference>
<proteinExistence type="predicted"/>
<dbReference type="OrthoDB" id="9757990at2"/>
<dbReference type="PROSITE" id="PS50109">
    <property type="entry name" value="HIS_KIN"/>
    <property type="match status" value="1"/>
</dbReference>
<comment type="subcellular location">
    <subcellularLocation>
        <location evidence="2">Cell membrane</location>
    </subcellularLocation>
</comment>
<evidence type="ECO:0000256" key="6">
    <source>
        <dbReference type="ARBA" id="ARBA00023012"/>
    </source>
</evidence>
<evidence type="ECO:0000313" key="9">
    <source>
        <dbReference type="EMBL" id="SDU81843.1"/>
    </source>
</evidence>
<evidence type="ECO:0000256" key="3">
    <source>
        <dbReference type="ARBA" id="ARBA00012438"/>
    </source>
</evidence>
<dbReference type="PANTHER" id="PTHR43547:SF2">
    <property type="entry name" value="HYBRID SIGNAL TRANSDUCTION HISTIDINE KINASE C"/>
    <property type="match status" value="1"/>
</dbReference>
<dbReference type="EC" id="2.7.13.3" evidence="3"/>
<dbReference type="GO" id="GO:0000155">
    <property type="term" value="F:phosphorelay sensor kinase activity"/>
    <property type="evidence" value="ECO:0007669"/>
    <property type="project" value="InterPro"/>
</dbReference>